<dbReference type="InterPro" id="IPR015422">
    <property type="entry name" value="PyrdxlP-dep_Trfase_small"/>
</dbReference>
<organism evidence="8 9">
    <name type="scientific">Lutimonas vermicola</name>
    <dbReference type="NCBI Taxonomy" id="414288"/>
    <lineage>
        <taxon>Bacteria</taxon>
        <taxon>Pseudomonadati</taxon>
        <taxon>Bacteroidota</taxon>
        <taxon>Flavobacteriia</taxon>
        <taxon>Flavobacteriales</taxon>
        <taxon>Flavobacteriaceae</taxon>
        <taxon>Lutimonas</taxon>
    </lineage>
</organism>
<reference evidence="8 9" key="1">
    <citation type="submission" date="2024-04" db="EMBL/GenBank/DDBJ databases">
        <title>whole genome sequencing of Lutimonas vermicola strain IMCC1616.</title>
        <authorList>
            <person name="Bae S.S."/>
        </authorList>
    </citation>
    <scope>NUCLEOTIDE SEQUENCE [LARGE SCALE GENOMIC DNA]</scope>
    <source>
        <strain evidence="8 9">IMCC1616</strain>
    </source>
</reference>
<dbReference type="InterPro" id="IPR015424">
    <property type="entry name" value="PyrdxlP-dep_Trfase"/>
</dbReference>
<dbReference type="Gene3D" id="3.40.640.10">
    <property type="entry name" value="Type I PLP-dependent aspartate aminotransferase-like (Major domain)"/>
    <property type="match status" value="1"/>
</dbReference>
<accession>A0ABU9L0I7</accession>
<evidence type="ECO:0000313" key="8">
    <source>
        <dbReference type="EMBL" id="MEL4455959.1"/>
    </source>
</evidence>
<dbReference type="InterPro" id="IPR001917">
    <property type="entry name" value="Aminotrans_II_pyridoxalP_BS"/>
</dbReference>
<keyword evidence="4 8" id="KW-0808">Transferase</keyword>
<dbReference type="Gene3D" id="3.90.1150.10">
    <property type="entry name" value="Aspartate Aminotransferase, domain 1"/>
    <property type="match status" value="1"/>
</dbReference>
<dbReference type="PANTHER" id="PTHR13693:SF77">
    <property type="entry name" value="8-AMINO-7-OXONONANOATE SYNTHASE"/>
    <property type="match status" value="1"/>
</dbReference>
<dbReference type="Pfam" id="PF00155">
    <property type="entry name" value="Aminotran_1_2"/>
    <property type="match status" value="1"/>
</dbReference>
<evidence type="ECO:0000256" key="3">
    <source>
        <dbReference type="ARBA" id="ARBA00010008"/>
    </source>
</evidence>
<dbReference type="PROSITE" id="PS00599">
    <property type="entry name" value="AA_TRANSFER_CLASS_2"/>
    <property type="match status" value="1"/>
</dbReference>
<dbReference type="PANTHER" id="PTHR13693">
    <property type="entry name" value="CLASS II AMINOTRANSFERASE/8-AMINO-7-OXONONANOATE SYNTHASE"/>
    <property type="match status" value="1"/>
</dbReference>
<protein>
    <submittedName>
        <fullName evidence="8">8-amino-7-oxononanoate synthase</fullName>
        <ecNumber evidence="8">2.3.1.47</ecNumber>
    </submittedName>
</protein>
<comment type="cofactor">
    <cofactor evidence="1 6">
        <name>pyridoxal 5'-phosphate</name>
        <dbReference type="ChEBI" id="CHEBI:597326"/>
    </cofactor>
</comment>
<keyword evidence="9" id="KW-1185">Reference proteome</keyword>
<dbReference type="InterPro" id="IPR015421">
    <property type="entry name" value="PyrdxlP-dep_Trfase_major"/>
</dbReference>
<dbReference type="EMBL" id="JBCDNA010000002">
    <property type="protein sequence ID" value="MEL4455959.1"/>
    <property type="molecule type" value="Genomic_DNA"/>
</dbReference>
<dbReference type="InterPro" id="IPR004839">
    <property type="entry name" value="Aminotransferase_I/II_large"/>
</dbReference>
<evidence type="ECO:0000259" key="7">
    <source>
        <dbReference type="Pfam" id="PF00155"/>
    </source>
</evidence>
<comment type="caution">
    <text evidence="8">The sequence shown here is derived from an EMBL/GenBank/DDBJ whole genome shotgun (WGS) entry which is preliminary data.</text>
</comment>
<dbReference type="EC" id="2.3.1.47" evidence="8"/>
<keyword evidence="8" id="KW-0012">Acyltransferase</keyword>
<comment type="similarity">
    <text evidence="3">Belongs to the class-II pyridoxal-phosphate-dependent aminotransferase family. BioF subfamily.</text>
</comment>
<dbReference type="RefSeq" id="WP_342159962.1">
    <property type="nucleotide sequence ID" value="NZ_JBCDNA010000002.1"/>
</dbReference>
<proteinExistence type="inferred from homology"/>
<feature type="domain" description="Aminotransferase class I/classII large" evidence="7">
    <location>
        <begin position="28"/>
        <end position="368"/>
    </location>
</feature>
<dbReference type="InterPro" id="IPR050087">
    <property type="entry name" value="AON_synthase_class-II"/>
</dbReference>
<evidence type="ECO:0000256" key="6">
    <source>
        <dbReference type="RuleBase" id="RU003693"/>
    </source>
</evidence>
<evidence type="ECO:0000256" key="5">
    <source>
        <dbReference type="ARBA" id="ARBA00022898"/>
    </source>
</evidence>
<comment type="pathway">
    <text evidence="2">Lipid metabolism.</text>
</comment>
<evidence type="ECO:0000256" key="1">
    <source>
        <dbReference type="ARBA" id="ARBA00001933"/>
    </source>
</evidence>
<name>A0ABU9L0I7_9FLAO</name>
<gene>
    <name evidence="8" type="ORF">AABB81_08625</name>
</gene>
<dbReference type="Proteomes" id="UP001474120">
    <property type="component" value="Unassembled WGS sequence"/>
</dbReference>
<sequence length="376" mass="42225">MNFPSNLNEKLEARRFNETLRSLPRQNDLIDFSSNDYLGFSRSELISNQVMEEMKTHDPSVGSSGSRLLSGNFDFHEALEIQLAGFFQAEAALLFNSGYDANIGLLSSVPQRGDSIFYDEFSHASIRDGIRLSNAKNFGFKHNDLNDLRNKIERTSSEGEAYVIVESVYSMDGDSAPLRELVDLSIEMGFKLIVDEAHSTGIYGSLGQGMVVEKQLESFVFARIHTFGKALGCHGATVVGSQKLIQYLINFARSFIYTTAMPLFSVLTIKYAILALAETNERELLNQNISFFRERITALKLDDIFIKSSSPIQSSVFDSPKRVKELSVKLRDHNFDAKSILSPTVPLGKERIRFCIHSYNTSSEIQEVLFLLSTFV</sequence>
<keyword evidence="5 6" id="KW-0663">Pyridoxal phosphate</keyword>
<dbReference type="SUPFAM" id="SSF53383">
    <property type="entry name" value="PLP-dependent transferases"/>
    <property type="match status" value="1"/>
</dbReference>
<evidence type="ECO:0000256" key="2">
    <source>
        <dbReference type="ARBA" id="ARBA00005189"/>
    </source>
</evidence>
<evidence type="ECO:0000313" key="9">
    <source>
        <dbReference type="Proteomes" id="UP001474120"/>
    </source>
</evidence>
<evidence type="ECO:0000256" key="4">
    <source>
        <dbReference type="ARBA" id="ARBA00022679"/>
    </source>
</evidence>
<dbReference type="GO" id="GO:0008710">
    <property type="term" value="F:8-amino-7-oxononanoate synthase activity"/>
    <property type="evidence" value="ECO:0007669"/>
    <property type="project" value="UniProtKB-EC"/>
</dbReference>